<reference evidence="4" key="1">
    <citation type="submission" date="2016-10" db="EMBL/GenBank/DDBJ databases">
        <authorList>
            <person name="Varghese N."/>
            <person name="Submissions S."/>
        </authorList>
    </citation>
    <scope>NUCLEOTIDE SEQUENCE [LARGE SCALE GENOMIC DNA]</scope>
    <source>
        <strain evidence="4">CGMCC 1.12402</strain>
    </source>
</reference>
<dbReference type="SUPFAM" id="SSF82153">
    <property type="entry name" value="FAS1 domain"/>
    <property type="match status" value="2"/>
</dbReference>
<evidence type="ECO:0000313" key="4">
    <source>
        <dbReference type="Proteomes" id="UP000199437"/>
    </source>
</evidence>
<sequence length="314" mass="32711">MNTLKTNSKLLCLLLALFVTISACDNDDDSPDPMPEPQTITEIASANDDFSILVSALVKADLAGLLDSNGSFTVFAPTNDAFEKAGITSLDNLSAADLRPILLNHVVSGKILSTDLQAGDNYVSSENASGPNETKLSLYINAGDNVVVNNNATVTTPNLEASNGVIHVIDNVISADVDVVDIALQNSNFSELVGALQAAEGDLVSTLQGDGPFTVFAPTNAAFEAIAEVTAELSASELANVLTYHVVSGNVQSSMLSDEMSVTAINQGTFSIDLDGDMPQIMDASGATVTIVLTDVQGINGVVHVVNKVLLQNQ</sequence>
<dbReference type="SMART" id="SM00554">
    <property type="entry name" value="FAS1"/>
    <property type="match status" value="2"/>
</dbReference>
<dbReference type="InterPro" id="IPR000782">
    <property type="entry name" value="FAS1_domain"/>
</dbReference>
<keyword evidence="1" id="KW-0732">Signal</keyword>
<feature type="domain" description="FAS1" evidence="2">
    <location>
        <begin position="37"/>
        <end position="173"/>
    </location>
</feature>
<dbReference type="OrthoDB" id="1119934at2"/>
<dbReference type="Proteomes" id="UP000199437">
    <property type="component" value="Unassembled WGS sequence"/>
</dbReference>
<dbReference type="PROSITE" id="PS51257">
    <property type="entry name" value="PROKAR_LIPOPROTEIN"/>
    <property type="match status" value="1"/>
</dbReference>
<dbReference type="PANTHER" id="PTHR10900">
    <property type="entry name" value="PERIOSTIN-RELATED"/>
    <property type="match status" value="1"/>
</dbReference>
<feature type="chain" id="PRO_5011663743" evidence="1">
    <location>
        <begin position="26"/>
        <end position="314"/>
    </location>
</feature>
<dbReference type="InterPro" id="IPR050904">
    <property type="entry name" value="Adhesion/Biosynth-related"/>
</dbReference>
<name>A0A1I0RGS8_9BACT</name>
<dbReference type="STRING" id="1267423.SAMN05216290_3526"/>
<protein>
    <submittedName>
        <fullName evidence="3">Transforming growth factor-beta-induced protein</fullName>
    </submittedName>
</protein>
<feature type="domain" description="FAS1" evidence="2">
    <location>
        <begin position="176"/>
        <end position="310"/>
    </location>
</feature>
<dbReference type="FunFam" id="2.30.180.10:FF:000032">
    <property type="entry name" value="Fasciclin domain-containing protein, putative"/>
    <property type="match status" value="2"/>
</dbReference>
<dbReference type="EMBL" id="FOIR01000004">
    <property type="protein sequence ID" value="SEW40000.1"/>
    <property type="molecule type" value="Genomic_DNA"/>
</dbReference>
<dbReference type="Pfam" id="PF02469">
    <property type="entry name" value="Fasciclin"/>
    <property type="match status" value="2"/>
</dbReference>
<dbReference type="RefSeq" id="WP_090260313.1">
    <property type="nucleotide sequence ID" value="NZ_FOIR01000004.1"/>
</dbReference>
<dbReference type="PANTHER" id="PTHR10900:SF77">
    <property type="entry name" value="FI19380P1"/>
    <property type="match status" value="1"/>
</dbReference>
<dbReference type="GO" id="GO:0005615">
    <property type="term" value="C:extracellular space"/>
    <property type="evidence" value="ECO:0007669"/>
    <property type="project" value="TreeGrafter"/>
</dbReference>
<accession>A0A1I0RGS8</accession>
<dbReference type="InterPro" id="IPR036378">
    <property type="entry name" value="FAS1_dom_sf"/>
</dbReference>
<keyword evidence="4" id="KW-1185">Reference proteome</keyword>
<gene>
    <name evidence="3" type="ORF">SAMN05216290_3526</name>
</gene>
<dbReference type="Gene3D" id="2.30.180.10">
    <property type="entry name" value="FAS1 domain"/>
    <property type="match status" value="2"/>
</dbReference>
<evidence type="ECO:0000313" key="3">
    <source>
        <dbReference type="EMBL" id="SEW40000.1"/>
    </source>
</evidence>
<evidence type="ECO:0000259" key="2">
    <source>
        <dbReference type="PROSITE" id="PS50213"/>
    </source>
</evidence>
<evidence type="ECO:0000256" key="1">
    <source>
        <dbReference type="SAM" id="SignalP"/>
    </source>
</evidence>
<organism evidence="3 4">
    <name type="scientific">Roseivirga pacifica</name>
    <dbReference type="NCBI Taxonomy" id="1267423"/>
    <lineage>
        <taxon>Bacteria</taxon>
        <taxon>Pseudomonadati</taxon>
        <taxon>Bacteroidota</taxon>
        <taxon>Cytophagia</taxon>
        <taxon>Cytophagales</taxon>
        <taxon>Roseivirgaceae</taxon>
        <taxon>Roseivirga</taxon>
    </lineage>
</organism>
<proteinExistence type="predicted"/>
<dbReference type="AlphaFoldDB" id="A0A1I0RGS8"/>
<dbReference type="GeneID" id="99988198"/>
<feature type="signal peptide" evidence="1">
    <location>
        <begin position="1"/>
        <end position="25"/>
    </location>
</feature>
<dbReference type="PROSITE" id="PS50213">
    <property type="entry name" value="FAS1"/>
    <property type="match status" value="2"/>
</dbReference>